<dbReference type="FunFam" id="3.30.300.30:FF:000005">
    <property type="entry name" value="Acyl-coenzyme A synthetase ACSM5, mitochondrial"/>
    <property type="match status" value="1"/>
</dbReference>
<dbReference type="Gene3D" id="3.40.50.12780">
    <property type="entry name" value="N-terminal domain of ligase-like"/>
    <property type="match status" value="1"/>
</dbReference>
<sequence length="524" mass="58614">MSHRYEQAVADHRWEVPERYNIAQDVCEKHPPDQLAMIHERYDGERRELTWGELQDLANRAANLLAAHGVQRGDRVAVVLPPTPETAALFFGTWKLGAILLSMSVLYGDDGIRYRLTDSQSKVLVTDAANVERFDTSLVETVIVLDAETLAAADATPVHADTAADDPAQLYYTSGTTGAAKGILHAHRYLLAHNEFVHSHDVQPGERFHGMGEWAWAAGIAPLLGPWRLGAVQVVLQRQGGFDPHQQLDFLSRNEVTNVFTTPTAMRSMMGISDAGTRYPQRFRIVCSAGEPLNPEAIRWFREQYGLTVLDYYGMTESYPMVANYPWMDVREGSMGKPMPGWEMAILDEDSRPITTPGERGEIALKARSNPHYPLGYWNRDEDTERVFGGEWFRTGDAASADEDGYYWYEGRADDLIIAAGYRIGPFEVESACLEHPAVAEAAAVASPDERRGHVVKAFIVPAAGHEPSDALAEEVKAFVRERLSAYAYPRRIEFVTELPKTLTGKIRRIELRQQEEERARQGG</sequence>
<keyword evidence="2" id="KW-0436">Ligase</keyword>
<feature type="domain" description="AMP-dependent synthetase/ligase" evidence="5">
    <location>
        <begin position="26"/>
        <end position="368"/>
    </location>
</feature>
<dbReference type="GO" id="GO:0006637">
    <property type="term" value="P:acyl-CoA metabolic process"/>
    <property type="evidence" value="ECO:0007669"/>
    <property type="project" value="TreeGrafter"/>
</dbReference>
<keyword evidence="4" id="KW-0067">ATP-binding</keyword>
<dbReference type="OrthoDB" id="9803968at2"/>
<dbReference type="GO" id="GO:0006633">
    <property type="term" value="P:fatty acid biosynthetic process"/>
    <property type="evidence" value="ECO:0007669"/>
    <property type="project" value="TreeGrafter"/>
</dbReference>
<comment type="similarity">
    <text evidence="1">Belongs to the ATP-dependent AMP-binding enzyme family.</text>
</comment>
<dbReference type="PANTHER" id="PTHR43605:SF10">
    <property type="entry name" value="ACYL-COA SYNTHETASE MEDIUM CHAIN FAMILY MEMBER 3"/>
    <property type="match status" value="1"/>
</dbReference>
<evidence type="ECO:0000256" key="2">
    <source>
        <dbReference type="ARBA" id="ARBA00022598"/>
    </source>
</evidence>
<dbReference type="PROSITE" id="PS00455">
    <property type="entry name" value="AMP_BINDING"/>
    <property type="match status" value="1"/>
</dbReference>
<dbReference type="PANTHER" id="PTHR43605">
    <property type="entry name" value="ACYL-COENZYME A SYNTHETASE"/>
    <property type="match status" value="1"/>
</dbReference>
<dbReference type="InterPro" id="IPR042099">
    <property type="entry name" value="ANL_N_sf"/>
</dbReference>
<dbReference type="RefSeq" id="WP_107567080.1">
    <property type="nucleotide sequence ID" value="NZ_PYYB01000001.1"/>
</dbReference>
<dbReference type="InterPro" id="IPR051087">
    <property type="entry name" value="Mitochondrial_ACSM"/>
</dbReference>
<protein>
    <submittedName>
        <fullName evidence="7">AMP-dependent synthetase</fullName>
    </submittedName>
</protein>
<comment type="caution">
    <text evidence="7">The sequence shown here is derived from an EMBL/GenBank/DDBJ whole genome shotgun (WGS) entry which is preliminary data.</text>
</comment>
<dbReference type="InterPro" id="IPR020845">
    <property type="entry name" value="AMP-binding_CS"/>
</dbReference>
<feature type="domain" description="AMP-binding enzyme C-terminal" evidence="6">
    <location>
        <begin position="428"/>
        <end position="506"/>
    </location>
</feature>
<dbReference type="EMBL" id="PYYB01000001">
    <property type="protein sequence ID" value="PTL58643.1"/>
    <property type="molecule type" value="Genomic_DNA"/>
</dbReference>
<name>A0A2T4UHB8_9ACTN</name>
<dbReference type="InterPro" id="IPR025110">
    <property type="entry name" value="AMP-bd_C"/>
</dbReference>
<dbReference type="Gene3D" id="3.30.300.30">
    <property type="match status" value="1"/>
</dbReference>
<evidence type="ECO:0000259" key="6">
    <source>
        <dbReference type="Pfam" id="PF13193"/>
    </source>
</evidence>
<accession>A0A2T4UHB8</accession>
<dbReference type="GO" id="GO:0004321">
    <property type="term" value="F:fatty-acyl-CoA synthase activity"/>
    <property type="evidence" value="ECO:0007669"/>
    <property type="project" value="TreeGrafter"/>
</dbReference>
<dbReference type="Pfam" id="PF00501">
    <property type="entry name" value="AMP-binding"/>
    <property type="match status" value="1"/>
</dbReference>
<keyword evidence="3" id="KW-0547">Nucleotide-binding</keyword>
<evidence type="ECO:0000313" key="7">
    <source>
        <dbReference type="EMBL" id="PTL58643.1"/>
    </source>
</evidence>
<dbReference type="InterPro" id="IPR000873">
    <property type="entry name" value="AMP-dep_synth/lig_dom"/>
</dbReference>
<gene>
    <name evidence="7" type="ORF">C7Y72_02730</name>
</gene>
<evidence type="ECO:0000256" key="1">
    <source>
        <dbReference type="ARBA" id="ARBA00006432"/>
    </source>
</evidence>
<evidence type="ECO:0000259" key="5">
    <source>
        <dbReference type="Pfam" id="PF00501"/>
    </source>
</evidence>
<evidence type="ECO:0000313" key="8">
    <source>
        <dbReference type="Proteomes" id="UP000240739"/>
    </source>
</evidence>
<dbReference type="InterPro" id="IPR045851">
    <property type="entry name" value="AMP-bd_C_sf"/>
</dbReference>
<dbReference type="Pfam" id="PF13193">
    <property type="entry name" value="AMP-binding_C"/>
    <property type="match status" value="1"/>
</dbReference>
<dbReference type="GO" id="GO:0016405">
    <property type="term" value="F:CoA-ligase activity"/>
    <property type="evidence" value="ECO:0007669"/>
    <property type="project" value="UniProtKB-ARBA"/>
</dbReference>
<reference evidence="7 8" key="1">
    <citation type="submission" date="2018-03" db="EMBL/GenBank/DDBJ databases">
        <title>Aquarubrobacter algicola gen. nov., sp. nov., a novel actinobacterium isolated from shallow eutrophic lake during the end of cyanobacterial harmful algal blooms.</title>
        <authorList>
            <person name="Chun S.J."/>
        </authorList>
    </citation>
    <scope>NUCLEOTIDE SEQUENCE [LARGE SCALE GENOMIC DNA]</scope>
    <source>
        <strain evidence="7 8">Seoho-28</strain>
    </source>
</reference>
<evidence type="ECO:0000256" key="3">
    <source>
        <dbReference type="ARBA" id="ARBA00022741"/>
    </source>
</evidence>
<dbReference type="Proteomes" id="UP000240739">
    <property type="component" value="Unassembled WGS sequence"/>
</dbReference>
<dbReference type="SUPFAM" id="SSF56801">
    <property type="entry name" value="Acetyl-CoA synthetase-like"/>
    <property type="match status" value="1"/>
</dbReference>
<keyword evidence="8" id="KW-1185">Reference proteome</keyword>
<dbReference type="AlphaFoldDB" id="A0A2T4UHB8"/>
<organism evidence="7 8">
    <name type="scientific">Paraconexibacter algicola</name>
    <dbReference type="NCBI Taxonomy" id="2133960"/>
    <lineage>
        <taxon>Bacteria</taxon>
        <taxon>Bacillati</taxon>
        <taxon>Actinomycetota</taxon>
        <taxon>Thermoleophilia</taxon>
        <taxon>Solirubrobacterales</taxon>
        <taxon>Paraconexibacteraceae</taxon>
        <taxon>Paraconexibacter</taxon>
    </lineage>
</organism>
<dbReference type="GO" id="GO:0015645">
    <property type="term" value="F:fatty acid ligase activity"/>
    <property type="evidence" value="ECO:0007669"/>
    <property type="project" value="TreeGrafter"/>
</dbReference>
<evidence type="ECO:0000256" key="4">
    <source>
        <dbReference type="ARBA" id="ARBA00022840"/>
    </source>
</evidence>
<dbReference type="GO" id="GO:0005524">
    <property type="term" value="F:ATP binding"/>
    <property type="evidence" value="ECO:0007669"/>
    <property type="project" value="UniProtKB-KW"/>
</dbReference>
<proteinExistence type="inferred from homology"/>